<dbReference type="RefSeq" id="XP_043175649.1">
    <property type="nucleotide sequence ID" value="XM_043319714.1"/>
</dbReference>
<dbReference type="GeneID" id="67012411"/>
<evidence type="ECO:0000313" key="2">
    <source>
        <dbReference type="EMBL" id="CAG5188963.1"/>
    </source>
</evidence>
<reference evidence="2" key="1">
    <citation type="submission" date="2021-05" db="EMBL/GenBank/DDBJ databases">
        <authorList>
            <person name="Stam R."/>
        </authorList>
    </citation>
    <scope>NUCLEOTIDE SEQUENCE</scope>
    <source>
        <strain evidence="2">CS162</strain>
    </source>
</reference>
<proteinExistence type="predicted"/>
<dbReference type="AlphaFoldDB" id="A0A8J2ICN9"/>
<organism evidence="2 3">
    <name type="scientific">Alternaria atra</name>
    <dbReference type="NCBI Taxonomy" id="119953"/>
    <lineage>
        <taxon>Eukaryota</taxon>
        <taxon>Fungi</taxon>
        <taxon>Dikarya</taxon>
        <taxon>Ascomycota</taxon>
        <taxon>Pezizomycotina</taxon>
        <taxon>Dothideomycetes</taxon>
        <taxon>Pleosporomycetidae</taxon>
        <taxon>Pleosporales</taxon>
        <taxon>Pleosporineae</taxon>
        <taxon>Pleosporaceae</taxon>
        <taxon>Alternaria</taxon>
        <taxon>Alternaria sect. Ulocladioides</taxon>
    </lineage>
</organism>
<feature type="compositionally biased region" description="Basic and acidic residues" evidence="1">
    <location>
        <begin position="120"/>
        <end position="129"/>
    </location>
</feature>
<dbReference type="EMBL" id="CAJRGZ010000032">
    <property type="protein sequence ID" value="CAG5188963.1"/>
    <property type="molecule type" value="Genomic_DNA"/>
</dbReference>
<gene>
    <name evidence="2" type="ORF">ALTATR162_LOCUS12069</name>
</gene>
<evidence type="ECO:0000256" key="1">
    <source>
        <dbReference type="SAM" id="MobiDB-lite"/>
    </source>
</evidence>
<feature type="compositionally biased region" description="Basic and acidic residues" evidence="1">
    <location>
        <begin position="159"/>
        <end position="177"/>
    </location>
</feature>
<evidence type="ECO:0000313" key="3">
    <source>
        <dbReference type="Proteomes" id="UP000676310"/>
    </source>
</evidence>
<protein>
    <submittedName>
        <fullName evidence="2">Uncharacterized protein</fullName>
    </submittedName>
</protein>
<keyword evidence="3" id="KW-1185">Reference proteome</keyword>
<feature type="region of interest" description="Disordered" evidence="1">
    <location>
        <begin position="119"/>
        <end position="200"/>
    </location>
</feature>
<sequence length="602" mass="67480">MTALDAVYCRYKFDDCISLQHHCRCTYLVQALYEYEEFRMSYFTDMLSPDVGPRNDSRPADTQISRRTSVCKHHDEFIEPRQHDNEEQWHGLIGFESSKEHSRAENRPAHIEAQCTECAPEVKDGDDKNQTALPQRTPDSYRAGTSSPYAGGTGITPRGEFHDVLERPKCSRPRDTAAKPNPRVFEEKDQAPRRGVQAKTTSYRSKWLAIPTRRVWDTARHTTGRVESGVHRRSMFPLSRYEDKLIQSKADGGIIPQSRRRSLPSSLCWEVQTEEGKDTGDAFRASAGIHFADSAHCLTLARTTNSEENRFQVAATNSSLTSDPRLAKQQSLSNVADLMEKNSDSTLSSRAADAECRRTADTLAPFAGESALIEQLIADYTSLYDSPFDPDVVDMRYERPRAVPAVPKRDSLDSTKQRDSISTRAITNSKPVSRNFRKLRLDIQRSTRSTCKAQQHQESPDWACRTSLAIEAGTISMDNVYMHRRDSTPRHILDAMRSPVKICLPDGRRVQSFGPGGREAVYPAPSSKHSLAHPAASRHSEGALQFVRGANAARFMGKLEGMDVAIGREPLTYHCMQVASPVDLNKSLPALPLHVYGQQGKK</sequence>
<dbReference type="Proteomes" id="UP000676310">
    <property type="component" value="Unassembled WGS sequence"/>
</dbReference>
<name>A0A8J2ICN9_9PLEO</name>
<accession>A0A8J2ICN9</accession>
<dbReference type="OrthoDB" id="3799486at2759"/>
<feature type="compositionally biased region" description="Polar residues" evidence="1">
    <location>
        <begin position="130"/>
        <end position="148"/>
    </location>
</feature>
<comment type="caution">
    <text evidence="2">The sequence shown here is derived from an EMBL/GenBank/DDBJ whole genome shotgun (WGS) entry which is preliminary data.</text>
</comment>